<feature type="transmembrane region" description="Helical" evidence="2">
    <location>
        <begin position="45"/>
        <end position="64"/>
    </location>
</feature>
<dbReference type="InterPro" id="IPR008523">
    <property type="entry name" value="DUF805"/>
</dbReference>
<proteinExistence type="predicted"/>
<keyword evidence="2" id="KW-0812">Transmembrane</keyword>
<evidence type="ECO:0000256" key="1">
    <source>
        <dbReference type="SAM" id="MobiDB-lite"/>
    </source>
</evidence>
<feature type="compositionally biased region" description="Basic and acidic residues" evidence="1">
    <location>
        <begin position="113"/>
        <end position="127"/>
    </location>
</feature>
<dbReference type="PANTHER" id="PTHR34980">
    <property type="entry name" value="INNER MEMBRANE PROTEIN-RELATED-RELATED"/>
    <property type="match status" value="1"/>
</dbReference>
<organism evidence="3 4">
    <name type="scientific">Hyunsoonleella aquatilis</name>
    <dbReference type="NCBI Taxonomy" id="2762758"/>
    <lineage>
        <taxon>Bacteria</taxon>
        <taxon>Pseudomonadati</taxon>
        <taxon>Bacteroidota</taxon>
        <taxon>Flavobacteriia</taxon>
        <taxon>Flavobacteriales</taxon>
        <taxon>Flavobacteriaceae</taxon>
    </lineage>
</organism>
<sequence>MFKNPFSFEGRIRRLEYGLTYLCYIIITNLIEFLVNEYIGGDSALFVYLLVLIPLMWIMLAQGAKRCHDRGNSGWYQIIPFYVFWMVFADGEPGPNEYGDNPKGIGQYNEIDDIGKPINDEPPKLER</sequence>
<evidence type="ECO:0000313" key="3">
    <source>
        <dbReference type="EMBL" id="MBC3757610.1"/>
    </source>
</evidence>
<name>A0A923KL72_9FLAO</name>
<dbReference type="Pfam" id="PF05656">
    <property type="entry name" value="DUF805"/>
    <property type="match status" value="1"/>
</dbReference>
<keyword evidence="4" id="KW-1185">Reference proteome</keyword>
<evidence type="ECO:0000313" key="4">
    <source>
        <dbReference type="Proteomes" id="UP000656244"/>
    </source>
</evidence>
<comment type="caution">
    <text evidence="3">The sequence shown here is derived from an EMBL/GenBank/DDBJ whole genome shotgun (WGS) entry which is preliminary data.</text>
</comment>
<dbReference type="GO" id="GO:0005886">
    <property type="term" value="C:plasma membrane"/>
    <property type="evidence" value="ECO:0007669"/>
    <property type="project" value="TreeGrafter"/>
</dbReference>
<dbReference type="RefSeq" id="WP_186559270.1">
    <property type="nucleotide sequence ID" value="NZ_JACNMF010000001.1"/>
</dbReference>
<evidence type="ECO:0000256" key="2">
    <source>
        <dbReference type="SAM" id="Phobius"/>
    </source>
</evidence>
<gene>
    <name evidence="3" type="ORF">H7U19_04300</name>
</gene>
<dbReference type="EMBL" id="JACNMF010000001">
    <property type="protein sequence ID" value="MBC3757610.1"/>
    <property type="molecule type" value="Genomic_DNA"/>
</dbReference>
<feature type="region of interest" description="Disordered" evidence="1">
    <location>
        <begin position="97"/>
        <end position="127"/>
    </location>
</feature>
<dbReference type="AlphaFoldDB" id="A0A923KL72"/>
<dbReference type="Proteomes" id="UP000656244">
    <property type="component" value="Unassembled WGS sequence"/>
</dbReference>
<accession>A0A923KL72</accession>
<feature type="transmembrane region" description="Helical" evidence="2">
    <location>
        <begin position="21"/>
        <end position="39"/>
    </location>
</feature>
<keyword evidence="2" id="KW-1133">Transmembrane helix</keyword>
<dbReference type="PANTHER" id="PTHR34980:SF3">
    <property type="entry name" value="BLR8105 PROTEIN"/>
    <property type="match status" value="1"/>
</dbReference>
<protein>
    <submittedName>
        <fullName evidence="3">DUF805 domain-containing protein</fullName>
    </submittedName>
</protein>
<reference evidence="3" key="1">
    <citation type="submission" date="2020-08" db="EMBL/GenBank/DDBJ databases">
        <title>Hyunsoonleella sp. strain SJ7 genome sequencing and assembly.</title>
        <authorList>
            <person name="Kim I."/>
        </authorList>
    </citation>
    <scope>NUCLEOTIDE SEQUENCE</scope>
    <source>
        <strain evidence="3">SJ7</strain>
    </source>
</reference>
<keyword evidence="2" id="KW-0472">Membrane</keyword>